<dbReference type="EMBL" id="JBFAKC010000020">
    <property type="protein sequence ID" value="MEV0712341.1"/>
    <property type="molecule type" value="Genomic_DNA"/>
</dbReference>
<evidence type="ECO:0000256" key="3">
    <source>
        <dbReference type="ARBA" id="ARBA00023163"/>
    </source>
</evidence>
<evidence type="ECO:0000256" key="2">
    <source>
        <dbReference type="ARBA" id="ARBA00023125"/>
    </source>
</evidence>
<keyword evidence="3" id="KW-0804">Transcription</keyword>
<dbReference type="PANTHER" id="PTHR33204">
    <property type="entry name" value="TRANSCRIPTIONAL REGULATOR, MARR FAMILY"/>
    <property type="match status" value="1"/>
</dbReference>
<feature type="domain" description="HTH hxlR-type" evidence="4">
    <location>
        <begin position="11"/>
        <end position="110"/>
    </location>
</feature>
<proteinExistence type="predicted"/>
<evidence type="ECO:0000313" key="5">
    <source>
        <dbReference type="EMBL" id="MEV0712341.1"/>
    </source>
</evidence>
<comment type="caution">
    <text evidence="5">The sequence shown here is derived from an EMBL/GenBank/DDBJ whole genome shotgun (WGS) entry which is preliminary data.</text>
</comment>
<dbReference type="InterPro" id="IPR036388">
    <property type="entry name" value="WH-like_DNA-bd_sf"/>
</dbReference>
<reference evidence="5 6" key="1">
    <citation type="submission" date="2024-06" db="EMBL/GenBank/DDBJ databases">
        <title>The Natural Products Discovery Center: Release of the First 8490 Sequenced Strains for Exploring Actinobacteria Biosynthetic Diversity.</title>
        <authorList>
            <person name="Kalkreuter E."/>
            <person name="Kautsar S.A."/>
            <person name="Yang D."/>
            <person name="Bader C.D."/>
            <person name="Teijaro C.N."/>
            <person name="Fluegel L."/>
            <person name="Davis C.M."/>
            <person name="Simpson J.R."/>
            <person name="Lauterbach L."/>
            <person name="Steele A.D."/>
            <person name="Gui C."/>
            <person name="Meng S."/>
            <person name="Li G."/>
            <person name="Viehrig K."/>
            <person name="Ye F."/>
            <person name="Su P."/>
            <person name="Kiefer A.F."/>
            <person name="Nichols A."/>
            <person name="Cepeda A.J."/>
            <person name="Yan W."/>
            <person name="Fan B."/>
            <person name="Jiang Y."/>
            <person name="Adhikari A."/>
            <person name="Zheng C.-J."/>
            <person name="Schuster L."/>
            <person name="Cowan T.M."/>
            <person name="Smanski M.J."/>
            <person name="Chevrette M.G."/>
            <person name="De Carvalho L.P.S."/>
            <person name="Shen B."/>
        </authorList>
    </citation>
    <scope>NUCLEOTIDE SEQUENCE [LARGE SCALE GENOMIC DNA]</scope>
    <source>
        <strain evidence="5 6">NPDC050403</strain>
    </source>
</reference>
<dbReference type="PANTHER" id="PTHR33204:SF18">
    <property type="entry name" value="TRANSCRIPTIONAL REGULATORY PROTEIN"/>
    <property type="match status" value="1"/>
</dbReference>
<evidence type="ECO:0000259" key="4">
    <source>
        <dbReference type="PROSITE" id="PS51118"/>
    </source>
</evidence>
<sequence length="159" mass="17807">MEWTSVDLDNCPIVRALDVLGNRWTLIVLRESLNGVRRFEDFLHHLGVSPSVLSKRLKEMVDQGLLVREPYREPGGRERHEYHPTQKAWELYPVLVGLMQWGDRHLGDPTGPPVRLVDSVSGQPVMAAVVPSDAAVCSPADIRVEPGESLKLREAGRPD</sequence>
<evidence type="ECO:0000313" key="6">
    <source>
        <dbReference type="Proteomes" id="UP001551695"/>
    </source>
</evidence>
<name>A0ABV3G3V1_9NOCA</name>
<dbReference type="RefSeq" id="WP_357789300.1">
    <property type="nucleotide sequence ID" value="NZ_JBFAKC010000020.1"/>
</dbReference>
<keyword evidence="1" id="KW-0805">Transcription regulation</keyword>
<gene>
    <name evidence="5" type="ORF">AB0I48_32760</name>
</gene>
<dbReference type="InterPro" id="IPR002577">
    <property type="entry name" value="HTH_HxlR"/>
</dbReference>
<keyword evidence="2" id="KW-0238">DNA-binding</keyword>
<dbReference type="InterPro" id="IPR036390">
    <property type="entry name" value="WH_DNA-bd_sf"/>
</dbReference>
<keyword evidence="6" id="KW-1185">Reference proteome</keyword>
<dbReference type="SUPFAM" id="SSF46785">
    <property type="entry name" value="Winged helix' DNA-binding domain"/>
    <property type="match status" value="1"/>
</dbReference>
<dbReference type="Gene3D" id="1.10.10.10">
    <property type="entry name" value="Winged helix-like DNA-binding domain superfamily/Winged helix DNA-binding domain"/>
    <property type="match status" value="1"/>
</dbReference>
<evidence type="ECO:0000256" key="1">
    <source>
        <dbReference type="ARBA" id="ARBA00023015"/>
    </source>
</evidence>
<protein>
    <submittedName>
        <fullName evidence="5">Helix-turn-helix domain-containing protein</fullName>
    </submittedName>
</protein>
<organism evidence="5 6">
    <name type="scientific">Nocardia aurea</name>
    <dbReference type="NCBI Taxonomy" id="2144174"/>
    <lineage>
        <taxon>Bacteria</taxon>
        <taxon>Bacillati</taxon>
        <taxon>Actinomycetota</taxon>
        <taxon>Actinomycetes</taxon>
        <taxon>Mycobacteriales</taxon>
        <taxon>Nocardiaceae</taxon>
        <taxon>Nocardia</taxon>
    </lineage>
</organism>
<accession>A0ABV3G3V1</accession>
<dbReference type="PROSITE" id="PS51118">
    <property type="entry name" value="HTH_HXLR"/>
    <property type="match status" value="1"/>
</dbReference>
<dbReference type="Pfam" id="PF01638">
    <property type="entry name" value="HxlR"/>
    <property type="match status" value="1"/>
</dbReference>
<dbReference type="Proteomes" id="UP001551695">
    <property type="component" value="Unassembled WGS sequence"/>
</dbReference>